<evidence type="ECO:0000256" key="5">
    <source>
        <dbReference type="ARBA" id="ARBA00022898"/>
    </source>
</evidence>
<dbReference type="InterPro" id="IPR024169">
    <property type="entry name" value="SP_NH2Trfase/AEP_transaminase"/>
</dbReference>
<gene>
    <name evidence="11" type="primary">agxt</name>
    <name evidence="11" type="ORF">KL86DPRO_20090</name>
</gene>
<dbReference type="PANTHER" id="PTHR21152:SF40">
    <property type="entry name" value="ALANINE--GLYOXYLATE AMINOTRANSFERASE"/>
    <property type="match status" value="1"/>
</dbReference>
<evidence type="ECO:0000256" key="1">
    <source>
        <dbReference type="ARBA" id="ARBA00001933"/>
    </source>
</evidence>
<dbReference type="GO" id="GO:0019265">
    <property type="term" value="P:glycine biosynthetic process, by transamination of glyoxylate"/>
    <property type="evidence" value="ECO:0007669"/>
    <property type="project" value="TreeGrafter"/>
</dbReference>
<dbReference type="PANTHER" id="PTHR21152">
    <property type="entry name" value="AMINOTRANSFERASE CLASS V"/>
    <property type="match status" value="1"/>
</dbReference>
<name>A0A212JUT6_9DELT</name>
<keyword evidence="3 11" id="KW-0032">Aminotransferase</keyword>
<evidence type="ECO:0000256" key="3">
    <source>
        <dbReference type="ARBA" id="ARBA00022576"/>
    </source>
</evidence>
<dbReference type="FunFam" id="3.40.640.10:FF:000027">
    <property type="entry name" value="Serine--pyruvate aminotransferase, mitochondrial"/>
    <property type="match status" value="1"/>
</dbReference>
<organism evidence="11">
    <name type="scientific">uncultured delta proteobacterium</name>
    <dbReference type="NCBI Taxonomy" id="34034"/>
    <lineage>
        <taxon>Bacteria</taxon>
        <taxon>Deltaproteobacteria</taxon>
        <taxon>environmental samples</taxon>
    </lineage>
</organism>
<feature type="binding site" evidence="6">
    <location>
        <position position="345"/>
    </location>
    <ligand>
        <name>substrate</name>
    </ligand>
</feature>
<dbReference type="EC" id="2.6.1.44" evidence="11"/>
<keyword evidence="5 7" id="KW-0663">Pyridoxal phosphate</keyword>
<evidence type="ECO:0000256" key="4">
    <source>
        <dbReference type="ARBA" id="ARBA00022679"/>
    </source>
</evidence>
<dbReference type="PIRSF" id="PIRSF000524">
    <property type="entry name" value="SPT"/>
    <property type="match status" value="1"/>
</dbReference>
<dbReference type="Gene3D" id="3.40.640.10">
    <property type="entry name" value="Type I PLP-dependent aspartate aminotransferase-like (Major domain)"/>
    <property type="match status" value="1"/>
</dbReference>
<accession>A0A212JUT6</accession>
<keyword evidence="11" id="KW-0670">Pyruvate</keyword>
<dbReference type="InterPro" id="IPR015421">
    <property type="entry name" value="PyrdxlP-dep_Trfase_major"/>
</dbReference>
<dbReference type="GO" id="GO:0004760">
    <property type="term" value="F:L-serine-pyruvate transaminase activity"/>
    <property type="evidence" value="ECO:0007669"/>
    <property type="project" value="UniProtKB-EC"/>
</dbReference>
<dbReference type="PROSITE" id="PS00595">
    <property type="entry name" value="AA_TRANSFER_CLASS_5"/>
    <property type="match status" value="1"/>
</dbReference>
<evidence type="ECO:0000256" key="8">
    <source>
        <dbReference type="RuleBase" id="RU004075"/>
    </source>
</evidence>
<sequence>MANLLDGLKPTLLMGPGPSCVFDEVYAALAKPTIGHLDPYFISIMDGIKVQLQTMMNTKNACTIPMSGTGSAGMETCFVNLVEKGDRVLVIINGVFGKRMQDVAGRLGADVDVIEFEWGTPVKPAAVAEQLKNGPYALVAVVHAETSTGVCNPVMEIGKLVQETGALYLVDCVTSLGGIPVEMDAWGCDALYSGTQKCLSCPPGLAPVSFSDKAVAKLKARKTKVPNWYLDLSMIINYWEGHSRAYHHTAPINMLYGLYAALDTVLKEGLPASFARHQAMHERLGKGLEKLGIAFFVEKGYRLPQLNAVTIPDGVDEAAVRARLLKEFQIEIGSGLGPLAGKIWRIGLMGHTARPENVDRLIAALEKCLK</sequence>
<evidence type="ECO:0000259" key="10">
    <source>
        <dbReference type="Pfam" id="PF00266"/>
    </source>
</evidence>
<dbReference type="InterPro" id="IPR000192">
    <property type="entry name" value="Aminotrans_V_dom"/>
</dbReference>
<dbReference type="InterPro" id="IPR015422">
    <property type="entry name" value="PyrdxlP-dep_Trfase_small"/>
</dbReference>
<dbReference type="EC" id="2.6.1.51" evidence="11"/>
<comment type="cofactor">
    <cofactor evidence="1 7 9">
        <name>pyridoxal 5'-phosphate</name>
        <dbReference type="ChEBI" id="CHEBI:597326"/>
    </cofactor>
</comment>
<feature type="domain" description="Aminotransferase class V" evidence="10">
    <location>
        <begin position="27"/>
        <end position="336"/>
    </location>
</feature>
<dbReference type="InterPro" id="IPR020578">
    <property type="entry name" value="Aminotrans_V_PyrdxlP_BS"/>
</dbReference>
<proteinExistence type="inferred from homology"/>
<dbReference type="EMBL" id="FLUQ01000002">
    <property type="protein sequence ID" value="SBW03128.1"/>
    <property type="molecule type" value="Genomic_DNA"/>
</dbReference>
<keyword evidence="4 11" id="KW-0808">Transferase</keyword>
<feature type="modified residue" description="N6-(pyridoxal phosphate)lysine" evidence="7">
    <location>
        <position position="197"/>
    </location>
</feature>
<evidence type="ECO:0000256" key="2">
    <source>
        <dbReference type="ARBA" id="ARBA00009236"/>
    </source>
</evidence>
<dbReference type="Pfam" id="PF00266">
    <property type="entry name" value="Aminotran_5"/>
    <property type="match status" value="1"/>
</dbReference>
<dbReference type="SUPFAM" id="SSF53383">
    <property type="entry name" value="PLP-dependent transferases"/>
    <property type="match status" value="1"/>
</dbReference>
<evidence type="ECO:0000313" key="11">
    <source>
        <dbReference type="EMBL" id="SBW03128.1"/>
    </source>
</evidence>
<dbReference type="AlphaFoldDB" id="A0A212JUT6"/>
<dbReference type="Gene3D" id="3.90.1150.10">
    <property type="entry name" value="Aspartate Aminotransferase, domain 1"/>
    <property type="match status" value="1"/>
</dbReference>
<evidence type="ECO:0000256" key="9">
    <source>
        <dbReference type="RuleBase" id="RU004504"/>
    </source>
</evidence>
<dbReference type="CDD" id="cd06451">
    <property type="entry name" value="AGAT_like"/>
    <property type="match status" value="1"/>
</dbReference>
<evidence type="ECO:0000256" key="6">
    <source>
        <dbReference type="PIRSR" id="PIRSR000524-1"/>
    </source>
</evidence>
<protein>
    <submittedName>
        <fullName evidence="11">Serine--pyruvate aminotransferase</fullName>
        <ecNumber evidence="11">2.6.1.44</ecNumber>
        <ecNumber evidence="11">2.6.1.51</ecNumber>
    </submittedName>
</protein>
<dbReference type="InterPro" id="IPR015424">
    <property type="entry name" value="PyrdxlP-dep_Trfase"/>
</dbReference>
<comment type="similarity">
    <text evidence="2 8">Belongs to the class-V pyridoxal-phosphate-dependent aminotransferase family.</text>
</comment>
<evidence type="ECO:0000256" key="7">
    <source>
        <dbReference type="PIRSR" id="PIRSR000524-50"/>
    </source>
</evidence>
<reference evidence="11" key="1">
    <citation type="submission" date="2016-04" db="EMBL/GenBank/DDBJ databases">
        <authorList>
            <person name="Evans L.H."/>
            <person name="Alamgir A."/>
            <person name="Owens N."/>
            <person name="Weber N.D."/>
            <person name="Virtaneva K."/>
            <person name="Barbian K."/>
            <person name="Babar A."/>
            <person name="Rosenke K."/>
        </authorList>
    </citation>
    <scope>NUCLEOTIDE SEQUENCE</scope>
    <source>
        <strain evidence="11">86</strain>
    </source>
</reference>
<dbReference type="GO" id="GO:0008453">
    <property type="term" value="F:alanine-glyoxylate transaminase activity"/>
    <property type="evidence" value="ECO:0007669"/>
    <property type="project" value="UniProtKB-EC"/>
</dbReference>